<name>A0A0M8K803_9CHLR</name>
<dbReference type="GO" id="GO:0005737">
    <property type="term" value="C:cytoplasm"/>
    <property type="evidence" value="ECO:0007669"/>
    <property type="project" value="TreeGrafter"/>
</dbReference>
<dbReference type="CDD" id="cd07067">
    <property type="entry name" value="HP_PGM_like"/>
    <property type="match status" value="1"/>
</dbReference>
<dbReference type="EC" id="5.4.2.12" evidence="3"/>
<evidence type="ECO:0000313" key="6">
    <source>
        <dbReference type="Proteomes" id="UP000050502"/>
    </source>
</evidence>
<sequence length="220" mass="24451">MKSIFLVRHATNDWVGKRLAGRLPGVHLNAEGKKQAEALAERLFNEHVRHAFQGLYSSPMERAIETADPIAYRLGLPVERLDEVIEVDFGAWEGRELQTLREEPLWRVVQQTPSRMRFPGGESVAEMQQRAVAGVERVLATLDDKGRAIIVAHSDVIKAIIAWYSGTHLDHFQRFVVSPASISVIGFSDEGVPHVVCVNDTAHVPRPWVPQAGNGEEAHG</sequence>
<dbReference type="RefSeq" id="WP_054492265.1">
    <property type="nucleotide sequence ID" value="NZ_BBZA01000048.1"/>
</dbReference>
<dbReference type="EMBL" id="LGKN01000006">
    <property type="protein sequence ID" value="KPL87307.1"/>
    <property type="molecule type" value="Genomic_DNA"/>
</dbReference>
<dbReference type="InParanoid" id="A0A0M8K803"/>
<dbReference type="GO" id="GO:0004619">
    <property type="term" value="F:phosphoglycerate mutase activity"/>
    <property type="evidence" value="ECO:0007669"/>
    <property type="project" value="UniProtKB-EC"/>
</dbReference>
<dbReference type="STRING" id="872965.SE16_12535"/>
<dbReference type="PANTHER" id="PTHR48100:SF1">
    <property type="entry name" value="HISTIDINE PHOSPHATASE FAMILY PROTEIN-RELATED"/>
    <property type="match status" value="1"/>
</dbReference>
<dbReference type="AlphaFoldDB" id="A0A0M8K803"/>
<dbReference type="InterPro" id="IPR029033">
    <property type="entry name" value="His_PPase_superfam"/>
</dbReference>
<dbReference type="Proteomes" id="UP000037784">
    <property type="component" value="Unassembled WGS sequence"/>
</dbReference>
<comment type="caution">
    <text evidence="3">The sequence shown here is derived from an EMBL/GenBank/DDBJ whole genome shotgun (WGS) entry which is preliminary data.</text>
</comment>
<dbReference type="InterPro" id="IPR013078">
    <property type="entry name" value="His_Pase_superF_clade-1"/>
</dbReference>
<reference evidence="4 6" key="2">
    <citation type="submission" date="2015-07" db="EMBL/GenBank/DDBJ databases">
        <title>Whole genome sequence of Ardenticatena maritima DSM 23922.</title>
        <authorList>
            <person name="Hemp J."/>
            <person name="Ward L.M."/>
            <person name="Pace L.A."/>
            <person name="Fischer W.W."/>
        </authorList>
    </citation>
    <scope>NUCLEOTIDE SEQUENCE [LARGE SCALE GENOMIC DNA]</scope>
    <source>
        <strain evidence="4 6">110S</strain>
    </source>
</reference>
<dbReference type="PANTHER" id="PTHR48100">
    <property type="entry name" value="BROAD-SPECIFICITY PHOSPHATASE YOR283W-RELATED"/>
    <property type="match status" value="1"/>
</dbReference>
<dbReference type="SMART" id="SM00855">
    <property type="entry name" value="PGAM"/>
    <property type="match status" value="1"/>
</dbReference>
<keyword evidence="5" id="KW-1185">Reference proteome</keyword>
<dbReference type="Gene3D" id="3.40.50.1240">
    <property type="entry name" value="Phosphoglycerate mutase-like"/>
    <property type="match status" value="1"/>
</dbReference>
<protein>
    <submittedName>
        <fullName evidence="3">Probable phosphoglycerate mutase</fullName>
        <ecNumber evidence="3">5.4.2.12</ecNumber>
    </submittedName>
</protein>
<evidence type="ECO:0000313" key="4">
    <source>
        <dbReference type="EMBL" id="KPL87307.1"/>
    </source>
</evidence>
<dbReference type="InterPro" id="IPR050275">
    <property type="entry name" value="PGM_Phosphatase"/>
</dbReference>
<dbReference type="GO" id="GO:0016791">
    <property type="term" value="F:phosphatase activity"/>
    <property type="evidence" value="ECO:0007669"/>
    <property type="project" value="TreeGrafter"/>
</dbReference>
<dbReference type="InterPro" id="IPR022492">
    <property type="entry name" value="Phosphomutase_MSMEG4193_put"/>
</dbReference>
<dbReference type="EMBL" id="BBZA01000048">
    <property type="protein sequence ID" value="GAP62329.1"/>
    <property type="molecule type" value="Genomic_DNA"/>
</dbReference>
<feature type="active site" description="Proton donor/acceptor" evidence="1">
    <location>
        <position position="86"/>
    </location>
</feature>
<dbReference type="OrthoDB" id="9781415at2"/>
<dbReference type="Proteomes" id="UP000050502">
    <property type="component" value="Unassembled WGS sequence"/>
</dbReference>
<dbReference type="Pfam" id="PF00300">
    <property type="entry name" value="His_Phos_1"/>
    <property type="match status" value="1"/>
</dbReference>
<reference evidence="3 5" key="1">
    <citation type="journal article" date="2015" name="Genome Announc.">
        <title>Draft Genome Sequence of a Heterotrophic Facultative Anaerobic Thermophilic Bacterium, Ardenticatena maritima Strain 110ST.</title>
        <authorList>
            <person name="Kawaichi S."/>
            <person name="Yoshida T."/>
            <person name="Sako Y."/>
            <person name="Nakamura R."/>
        </authorList>
    </citation>
    <scope>NUCLEOTIDE SEQUENCE [LARGE SCALE GENOMIC DNA]</scope>
    <source>
        <strain evidence="3 5">110S</strain>
    </source>
</reference>
<evidence type="ECO:0000256" key="1">
    <source>
        <dbReference type="PIRSR" id="PIRSR613078-1"/>
    </source>
</evidence>
<keyword evidence="3" id="KW-0413">Isomerase</keyword>
<organism evidence="3 5">
    <name type="scientific">Ardenticatena maritima</name>
    <dbReference type="NCBI Taxonomy" id="872965"/>
    <lineage>
        <taxon>Bacteria</taxon>
        <taxon>Bacillati</taxon>
        <taxon>Chloroflexota</taxon>
        <taxon>Ardenticatenia</taxon>
        <taxon>Ardenticatenales</taxon>
        <taxon>Ardenticatenaceae</taxon>
        <taxon>Ardenticatena</taxon>
    </lineage>
</organism>
<feature type="active site" description="Tele-phosphohistidine intermediate" evidence="1">
    <location>
        <position position="9"/>
    </location>
</feature>
<gene>
    <name evidence="3" type="primary">gpmB</name>
    <name evidence="3" type="ORF">ARMA_0752</name>
    <name evidence="4" type="ORF">SE16_12535</name>
</gene>
<dbReference type="SUPFAM" id="SSF53254">
    <property type="entry name" value="Phosphoglycerate mutase-like"/>
    <property type="match status" value="1"/>
</dbReference>
<evidence type="ECO:0000313" key="3">
    <source>
        <dbReference type="EMBL" id="GAP62329.1"/>
    </source>
</evidence>
<feature type="binding site" evidence="2">
    <location>
        <position position="62"/>
    </location>
    <ligand>
        <name>substrate</name>
    </ligand>
</feature>
<reference evidence="5" key="3">
    <citation type="submission" date="2015-08" db="EMBL/GenBank/DDBJ databases">
        <title>Draft Genome Sequence of a Heterotrophic Facultative Anaerobic Bacterium Ardenticatena maritima Strain 110S.</title>
        <authorList>
            <person name="Kawaichi S."/>
            <person name="Yoshida T."/>
            <person name="Sako Y."/>
            <person name="Nakamura R."/>
        </authorList>
    </citation>
    <scope>NUCLEOTIDE SEQUENCE [LARGE SCALE GENOMIC DNA]</scope>
    <source>
        <strain evidence="5">110S</strain>
    </source>
</reference>
<accession>A0A0M8K803</accession>
<dbReference type="NCBIfam" id="TIGR03848">
    <property type="entry name" value="MSMEG_4193"/>
    <property type="match status" value="1"/>
</dbReference>
<proteinExistence type="predicted"/>
<evidence type="ECO:0000313" key="5">
    <source>
        <dbReference type="Proteomes" id="UP000037784"/>
    </source>
</evidence>
<evidence type="ECO:0000256" key="2">
    <source>
        <dbReference type="PIRSR" id="PIRSR613078-2"/>
    </source>
</evidence>